<evidence type="ECO:0000256" key="6">
    <source>
        <dbReference type="SAM" id="Phobius"/>
    </source>
</evidence>
<sequence length="316" mass="33789">MSLTSMTRKKLFRLINIAMFAIGIAALWYYAGLQWQNRPPAWPAVNWSLAFLSLLLAVAYSFSYGIGWHLITRAMGIGLPIGASIAIWGYSLFGKYVPGNIVLVTYRIGAYMLRAQARTQQVLAAVGLESLFSVGSGLVFLLIVALLAQFDLVSAYVTPQRLALIVAGLAAVGFVLLLPPIKRRIFRLLGLEAAVDSVNFAVILGLLVYYVSAWCIITLSFWLLCRSMGIDQLSWSRCAAIYGAAGLSGILAVFSPSGLGVREGLMVALLSQSVPIELALAVALASRINSLVGDVAAIGVGFAGLRVLSAREGEDG</sequence>
<keyword evidence="3 6" id="KW-0812">Transmembrane</keyword>
<keyword evidence="5 6" id="KW-0472">Membrane</keyword>
<proteinExistence type="predicted"/>
<organism evidence="7 8">
    <name type="scientific">Bosea vestrisii</name>
    <dbReference type="NCBI Taxonomy" id="151416"/>
    <lineage>
        <taxon>Bacteria</taxon>
        <taxon>Pseudomonadati</taxon>
        <taxon>Pseudomonadota</taxon>
        <taxon>Alphaproteobacteria</taxon>
        <taxon>Hyphomicrobiales</taxon>
        <taxon>Boseaceae</taxon>
        <taxon>Bosea</taxon>
    </lineage>
</organism>
<comment type="caution">
    <text evidence="7">The sequence shown here is derived from an EMBL/GenBank/DDBJ whole genome shotgun (WGS) entry which is preliminary data.</text>
</comment>
<feature type="transmembrane region" description="Helical" evidence="6">
    <location>
        <begin position="162"/>
        <end position="179"/>
    </location>
</feature>
<comment type="subcellular location">
    <subcellularLocation>
        <location evidence="1">Cell membrane</location>
        <topology evidence="1">Multi-pass membrane protein</topology>
    </subcellularLocation>
</comment>
<keyword evidence="2" id="KW-1003">Cell membrane</keyword>
<evidence type="ECO:0000256" key="3">
    <source>
        <dbReference type="ARBA" id="ARBA00022692"/>
    </source>
</evidence>
<dbReference type="Pfam" id="PF03706">
    <property type="entry name" value="LPG_synthase_TM"/>
    <property type="match status" value="1"/>
</dbReference>
<accession>A0ABW0HIF6</accession>
<feature type="transmembrane region" description="Helical" evidence="6">
    <location>
        <begin position="44"/>
        <end position="63"/>
    </location>
</feature>
<feature type="transmembrane region" description="Helical" evidence="6">
    <location>
        <begin position="125"/>
        <end position="150"/>
    </location>
</feature>
<protein>
    <submittedName>
        <fullName evidence="7">Lysylphosphatidylglycerol synthase domain-containing protein</fullName>
    </submittedName>
</protein>
<evidence type="ECO:0000256" key="1">
    <source>
        <dbReference type="ARBA" id="ARBA00004651"/>
    </source>
</evidence>
<dbReference type="EMBL" id="JBHSLV010000078">
    <property type="protein sequence ID" value="MFC5396983.1"/>
    <property type="molecule type" value="Genomic_DNA"/>
</dbReference>
<gene>
    <name evidence="7" type="ORF">ACFPPC_30480</name>
</gene>
<dbReference type="Proteomes" id="UP001596104">
    <property type="component" value="Unassembled WGS sequence"/>
</dbReference>
<feature type="transmembrane region" description="Helical" evidence="6">
    <location>
        <begin position="200"/>
        <end position="222"/>
    </location>
</feature>
<feature type="transmembrane region" description="Helical" evidence="6">
    <location>
        <begin position="70"/>
        <end position="90"/>
    </location>
</feature>
<evidence type="ECO:0000256" key="5">
    <source>
        <dbReference type="ARBA" id="ARBA00023136"/>
    </source>
</evidence>
<name>A0ABW0HIF6_9HYPH</name>
<evidence type="ECO:0000313" key="8">
    <source>
        <dbReference type="Proteomes" id="UP001596104"/>
    </source>
</evidence>
<feature type="transmembrane region" description="Helical" evidence="6">
    <location>
        <begin position="96"/>
        <end position="113"/>
    </location>
</feature>
<reference evidence="8" key="1">
    <citation type="journal article" date="2019" name="Int. J. Syst. Evol. Microbiol.">
        <title>The Global Catalogue of Microorganisms (GCM) 10K type strain sequencing project: providing services to taxonomists for standard genome sequencing and annotation.</title>
        <authorList>
            <consortium name="The Broad Institute Genomics Platform"/>
            <consortium name="The Broad Institute Genome Sequencing Center for Infectious Disease"/>
            <person name="Wu L."/>
            <person name="Ma J."/>
        </authorList>
    </citation>
    <scope>NUCLEOTIDE SEQUENCE [LARGE SCALE GENOMIC DNA]</scope>
    <source>
        <strain evidence="8">CGMCC 1.16326</strain>
    </source>
</reference>
<evidence type="ECO:0000256" key="2">
    <source>
        <dbReference type="ARBA" id="ARBA00022475"/>
    </source>
</evidence>
<dbReference type="RefSeq" id="WP_377013831.1">
    <property type="nucleotide sequence ID" value="NZ_JBHSLV010000078.1"/>
</dbReference>
<keyword evidence="4 6" id="KW-1133">Transmembrane helix</keyword>
<evidence type="ECO:0000256" key="4">
    <source>
        <dbReference type="ARBA" id="ARBA00022989"/>
    </source>
</evidence>
<feature type="transmembrane region" description="Helical" evidence="6">
    <location>
        <begin position="12"/>
        <end position="32"/>
    </location>
</feature>
<keyword evidence="8" id="KW-1185">Reference proteome</keyword>
<dbReference type="InterPro" id="IPR022791">
    <property type="entry name" value="L-PG_synthase/AglD"/>
</dbReference>
<evidence type="ECO:0000313" key="7">
    <source>
        <dbReference type="EMBL" id="MFC5396983.1"/>
    </source>
</evidence>
<feature type="transmembrane region" description="Helical" evidence="6">
    <location>
        <begin position="234"/>
        <end position="254"/>
    </location>
</feature>